<organism evidence="16 17">
    <name type="scientific">Apolygus lucorum</name>
    <name type="common">Small green plant bug</name>
    <name type="synonym">Lygocoris lucorum</name>
    <dbReference type="NCBI Taxonomy" id="248454"/>
    <lineage>
        <taxon>Eukaryota</taxon>
        <taxon>Metazoa</taxon>
        <taxon>Ecdysozoa</taxon>
        <taxon>Arthropoda</taxon>
        <taxon>Hexapoda</taxon>
        <taxon>Insecta</taxon>
        <taxon>Pterygota</taxon>
        <taxon>Neoptera</taxon>
        <taxon>Paraneoptera</taxon>
        <taxon>Hemiptera</taxon>
        <taxon>Heteroptera</taxon>
        <taxon>Panheteroptera</taxon>
        <taxon>Cimicomorpha</taxon>
        <taxon>Miridae</taxon>
        <taxon>Mirini</taxon>
        <taxon>Apolygus</taxon>
    </lineage>
</organism>
<gene>
    <name evidence="16" type="ORF">GE061_016914</name>
</gene>
<sequence>MGFQLPKGDRTHANSSEARKRHHHGGMVLRAQGRELSEPDDDDHEYGTGPLLPSTPVLSTASFPARMLVRSIEDTPRNVVPKTQEEEHHEARDTPLPERPLLHLKEHQMERRDPPTDEPSAPPILTSAEALENTGTERREDTPPNAEWAPPRPQVGDPGGDYVTSRKDHDNNTKWCWTLEEWTKAFTIEPNVDDESDSEGHGWNVPRRSMNEPPRMHENAGSDLPMGTHQDTRSTRSGTLYGTPSSTPCTSSSGTSFNTPNETSDDSDEEDMVRSGSPSRGSTSVTIAPEETRIQIEPPRLAAVHQREPILSKVRKNRYHREKKATQKLLHKFHTQIMQMEKFLSDIARPSSEPLKILPSTSKLVEEPETQQHKISTSNTPKGTRDTSCPPCFEDTRTRLQEGTSPEHQDTPLIEADKRNIPKKSQEEEVRSEPFRRLTIESSELESPDSILMSGRQKEWKDGPLVPDPLSRQVRERAERTAEQLRSLPDGQVNTALPAGNPLERLEEVASLLRYATCSELTAVRLASGQAALKGILELAQWIPIYQRIAEERNALLERQSDWHDEREALDSDRQAAWDALNDITAQGPSESPAAQTTNPVPTEQPAVEPPAARTTDAVAPELMSSPLGPAFSPLTPSDDRPATPGAVSPSPARPTKTTRPRSATPPSRSESPKSNGEEDAEWFPEPCPEPRRLLKMSTTDPEQPGNCNYFEGVEKLLELWFKPPSSGKGDLRDIPRESLESLLKIVHCEIISFSRNDRVDAYVLSESSMFVAERRFILKTCGTTTPLMCLKPLLSLVEEFTGFTEVEEVFYSRKNFKRPDLQKMLYRSFQTEVAFLDSVFKNGVSYCMGDSEDDCWFLYTLQRPSAKRIINDNNNNGSEKGVDPDQTLEILMTDLDPRVMSIFTKKQSANADEATKRSGIHCIIPGMEIDDFLFEPCGYSMNGIGKGGMYMTIHITPEPEFSYVSFETNVAQESYMDVIQRVLDVFKPGKFVLTLFANKTSVAAECPKQIKKRGKYGSFGDLECREVEYCRLHNYDLIFAFYSKFPS</sequence>
<evidence type="ECO:0000256" key="10">
    <source>
        <dbReference type="ARBA" id="ARBA00023145"/>
    </source>
</evidence>
<feature type="region of interest" description="Disordered" evidence="15">
    <location>
        <begin position="74"/>
        <end position="100"/>
    </location>
</feature>
<feature type="compositionally biased region" description="Polar residues" evidence="15">
    <location>
        <begin position="373"/>
        <end position="382"/>
    </location>
</feature>
<dbReference type="GO" id="GO:0008295">
    <property type="term" value="P:spermidine biosynthetic process"/>
    <property type="evidence" value="ECO:0007669"/>
    <property type="project" value="UniProtKB-KW"/>
</dbReference>
<evidence type="ECO:0000256" key="6">
    <source>
        <dbReference type="ARBA" id="ARBA00022793"/>
    </source>
</evidence>
<feature type="compositionally biased region" description="Low complexity" evidence="15">
    <location>
        <begin position="242"/>
        <end position="256"/>
    </location>
</feature>
<dbReference type="Pfam" id="PF01536">
    <property type="entry name" value="SAM_decarbox"/>
    <property type="match status" value="1"/>
</dbReference>
<keyword evidence="7" id="KW-0068">Autocatalytic cleavage</keyword>
<dbReference type="GO" id="GO:0004014">
    <property type="term" value="F:adenosylmethionine decarboxylase activity"/>
    <property type="evidence" value="ECO:0007669"/>
    <property type="project" value="UniProtKB-EC"/>
</dbReference>
<comment type="catalytic activity">
    <reaction evidence="14">
        <text>S-adenosyl-L-methionine + H(+) = S-adenosyl 3-(methylsulfanyl)propylamine + CO2</text>
        <dbReference type="Rhea" id="RHEA:15981"/>
        <dbReference type="ChEBI" id="CHEBI:15378"/>
        <dbReference type="ChEBI" id="CHEBI:16526"/>
        <dbReference type="ChEBI" id="CHEBI:57443"/>
        <dbReference type="ChEBI" id="CHEBI:59789"/>
        <dbReference type="EC" id="4.1.1.50"/>
    </reaction>
</comment>
<feature type="compositionally biased region" description="Polar residues" evidence="15">
    <location>
        <begin position="276"/>
        <end position="286"/>
    </location>
</feature>
<keyword evidence="5" id="KW-0949">S-adenosyl-L-methionine</keyword>
<evidence type="ECO:0000256" key="11">
    <source>
        <dbReference type="ARBA" id="ARBA00023239"/>
    </source>
</evidence>
<name>A0A8S9XJL8_APOLU</name>
<reference evidence="16" key="1">
    <citation type="journal article" date="2021" name="Mol. Ecol. Resour.">
        <title>Apolygus lucorum genome provides insights into omnivorousness and mesophyll feeding.</title>
        <authorList>
            <person name="Liu Y."/>
            <person name="Liu H."/>
            <person name="Wang H."/>
            <person name="Huang T."/>
            <person name="Liu B."/>
            <person name="Yang B."/>
            <person name="Yin L."/>
            <person name="Li B."/>
            <person name="Zhang Y."/>
            <person name="Zhang S."/>
            <person name="Jiang F."/>
            <person name="Zhang X."/>
            <person name="Ren Y."/>
            <person name="Wang B."/>
            <person name="Wang S."/>
            <person name="Lu Y."/>
            <person name="Wu K."/>
            <person name="Fan W."/>
            <person name="Wang G."/>
        </authorList>
    </citation>
    <scope>NUCLEOTIDE SEQUENCE</scope>
    <source>
        <strain evidence="16">12Hb</strain>
    </source>
</reference>
<keyword evidence="12" id="KW-0704">Schiff base</keyword>
<dbReference type="Proteomes" id="UP000466442">
    <property type="component" value="Unassembled WGS sequence"/>
</dbReference>
<evidence type="ECO:0000313" key="17">
    <source>
        <dbReference type="Proteomes" id="UP000466442"/>
    </source>
</evidence>
<feature type="region of interest" description="Disordered" evidence="15">
    <location>
        <begin position="132"/>
        <end position="166"/>
    </location>
</feature>
<dbReference type="GO" id="GO:0005829">
    <property type="term" value="C:cytosol"/>
    <property type="evidence" value="ECO:0007669"/>
    <property type="project" value="TreeGrafter"/>
</dbReference>
<proteinExistence type="inferred from homology"/>
<comment type="pathway">
    <text evidence="2">Amine and polyamine biosynthesis; S-adenosylmethioninamine biosynthesis; S-adenosylmethioninamine from S-adenosyl-L-methionine: step 1/1.</text>
</comment>
<dbReference type="SUPFAM" id="SSF56276">
    <property type="entry name" value="S-adenosylmethionine decarboxylase"/>
    <property type="match status" value="1"/>
</dbReference>
<comment type="similarity">
    <text evidence="3">Belongs to the eukaryotic AdoMetDC family.</text>
</comment>
<feature type="compositionally biased region" description="Polar residues" evidence="15">
    <location>
        <begin position="656"/>
        <end position="675"/>
    </location>
</feature>
<evidence type="ECO:0000256" key="5">
    <source>
        <dbReference type="ARBA" id="ARBA00022691"/>
    </source>
</evidence>
<dbReference type="InterPro" id="IPR001985">
    <property type="entry name" value="S-AdoMet_decarboxylase_euk"/>
</dbReference>
<dbReference type="EC" id="4.1.1.50" evidence="4"/>
<keyword evidence="10" id="KW-0865">Zymogen</keyword>
<dbReference type="PROSITE" id="PS01336">
    <property type="entry name" value="ADOMETDC"/>
    <property type="match status" value="1"/>
</dbReference>
<accession>A0A8S9XJL8</accession>
<feature type="region of interest" description="Disordered" evidence="15">
    <location>
        <begin position="364"/>
        <end position="389"/>
    </location>
</feature>
<evidence type="ECO:0000256" key="13">
    <source>
        <dbReference type="ARBA" id="ARBA00023317"/>
    </source>
</evidence>
<feature type="region of interest" description="Disordered" evidence="15">
    <location>
        <begin position="585"/>
        <end position="707"/>
    </location>
</feature>
<keyword evidence="13" id="KW-0670">Pyruvate</keyword>
<evidence type="ECO:0000256" key="7">
    <source>
        <dbReference type="ARBA" id="ARBA00022813"/>
    </source>
</evidence>
<comment type="caution">
    <text evidence="16">The sequence shown here is derived from an EMBL/GenBank/DDBJ whole genome shotgun (WGS) entry which is preliminary data.</text>
</comment>
<feature type="region of interest" description="Disordered" evidence="15">
    <location>
        <begin position="418"/>
        <end position="451"/>
    </location>
</feature>
<dbReference type="OrthoDB" id="1068353at2759"/>
<keyword evidence="11" id="KW-0456">Lyase</keyword>
<evidence type="ECO:0000256" key="12">
    <source>
        <dbReference type="ARBA" id="ARBA00023270"/>
    </source>
</evidence>
<protein>
    <recommendedName>
        <fullName evidence="4">adenosylmethionine decarboxylase</fullName>
        <ecNumber evidence="4">4.1.1.50</ecNumber>
    </recommendedName>
</protein>
<dbReference type="Gene3D" id="3.60.90.10">
    <property type="entry name" value="S-adenosylmethionine decarboxylase"/>
    <property type="match status" value="1"/>
</dbReference>
<evidence type="ECO:0000256" key="15">
    <source>
        <dbReference type="SAM" id="MobiDB-lite"/>
    </source>
</evidence>
<feature type="region of interest" description="Disordered" evidence="15">
    <location>
        <begin position="190"/>
        <end position="292"/>
    </location>
</feature>
<evidence type="ECO:0000256" key="2">
    <source>
        <dbReference type="ARBA" id="ARBA00004911"/>
    </source>
</evidence>
<feature type="region of interest" description="Disordered" evidence="15">
    <location>
        <begin position="1"/>
        <end position="58"/>
    </location>
</feature>
<keyword evidence="6" id="KW-0210">Decarboxylase</keyword>
<evidence type="ECO:0000256" key="9">
    <source>
        <dbReference type="ARBA" id="ARBA00023115"/>
    </source>
</evidence>
<keyword evidence="8" id="KW-0745">Spermidine biosynthesis</keyword>
<evidence type="ECO:0000313" key="16">
    <source>
        <dbReference type="EMBL" id="KAF6208458.1"/>
    </source>
</evidence>
<dbReference type="InterPro" id="IPR018166">
    <property type="entry name" value="S-AdoMet_deCO2ase_CS"/>
</dbReference>
<dbReference type="EMBL" id="WIXP02000007">
    <property type="protein sequence ID" value="KAF6208458.1"/>
    <property type="molecule type" value="Genomic_DNA"/>
</dbReference>
<evidence type="ECO:0000256" key="1">
    <source>
        <dbReference type="ARBA" id="ARBA00001928"/>
    </source>
</evidence>
<feature type="compositionally biased region" description="Basic and acidic residues" evidence="15">
    <location>
        <begin position="83"/>
        <end position="100"/>
    </location>
</feature>
<comment type="cofactor">
    <cofactor evidence="1">
        <name>pyruvate</name>
        <dbReference type="ChEBI" id="CHEBI:15361"/>
    </cofactor>
</comment>
<evidence type="ECO:0000256" key="4">
    <source>
        <dbReference type="ARBA" id="ARBA00012357"/>
    </source>
</evidence>
<dbReference type="PANTHER" id="PTHR11570:SF0">
    <property type="entry name" value="S-ADENOSYLMETHIONINE DECARBOXYLASE PROENZYME"/>
    <property type="match status" value="1"/>
</dbReference>
<dbReference type="GO" id="GO:0006597">
    <property type="term" value="P:spermine biosynthetic process"/>
    <property type="evidence" value="ECO:0007669"/>
    <property type="project" value="InterPro"/>
</dbReference>
<dbReference type="InterPro" id="IPR016067">
    <property type="entry name" value="S-AdoMet_deCO2ase_core"/>
</dbReference>
<dbReference type="AlphaFoldDB" id="A0A8S9XJL8"/>
<dbReference type="InterPro" id="IPR048283">
    <property type="entry name" value="AdoMetDC-like"/>
</dbReference>
<feature type="compositionally biased region" description="Polar residues" evidence="15">
    <location>
        <begin position="585"/>
        <end position="602"/>
    </location>
</feature>
<evidence type="ECO:0000256" key="3">
    <source>
        <dbReference type="ARBA" id="ARBA00008466"/>
    </source>
</evidence>
<evidence type="ECO:0000256" key="14">
    <source>
        <dbReference type="ARBA" id="ARBA00048112"/>
    </source>
</evidence>
<keyword evidence="17" id="KW-1185">Reference proteome</keyword>
<dbReference type="PANTHER" id="PTHR11570">
    <property type="entry name" value="S-ADENOSYLMETHIONINE DECARBOXYLASE"/>
    <property type="match status" value="1"/>
</dbReference>
<keyword evidence="9" id="KW-0620">Polyamine biosynthesis</keyword>
<dbReference type="NCBIfam" id="TIGR00535">
    <property type="entry name" value="SAM_DCase"/>
    <property type="match status" value="1"/>
</dbReference>
<evidence type="ECO:0000256" key="8">
    <source>
        <dbReference type="ARBA" id="ARBA00023066"/>
    </source>
</evidence>
<feature type="compositionally biased region" description="Basic and acidic residues" evidence="15">
    <location>
        <begin position="418"/>
        <end position="439"/>
    </location>
</feature>